<dbReference type="PROSITE" id="PS00012">
    <property type="entry name" value="PHOSPHOPANTETHEINE"/>
    <property type="match status" value="2"/>
</dbReference>
<comment type="pathway">
    <text evidence="1">Antibiotic biosynthesis.</text>
</comment>
<feature type="region of interest" description="N-terminal hotdog fold" evidence="8">
    <location>
        <begin position="1438"/>
        <end position="1561"/>
    </location>
</feature>
<dbReference type="InterPro" id="IPR032821">
    <property type="entry name" value="PKS_assoc"/>
</dbReference>
<dbReference type="InterPro" id="IPR018201">
    <property type="entry name" value="Ketoacyl_synth_AS"/>
</dbReference>
<dbReference type="PROSITE" id="PS00606">
    <property type="entry name" value="KS3_1"/>
    <property type="match status" value="2"/>
</dbReference>
<evidence type="ECO:0000313" key="14">
    <source>
        <dbReference type="Proteomes" id="UP001501638"/>
    </source>
</evidence>
<dbReference type="InterPro" id="IPR014030">
    <property type="entry name" value="Ketoacyl_synth_N"/>
</dbReference>
<feature type="active site" description="Proton acceptor; for dehydratase activity" evidence="8">
    <location>
        <position position="3240"/>
    </location>
</feature>
<accession>A0ABP5WE48</accession>
<dbReference type="InterPro" id="IPR016039">
    <property type="entry name" value="Thiolase-like"/>
</dbReference>
<evidence type="ECO:0000313" key="13">
    <source>
        <dbReference type="EMBL" id="GAA2425590.1"/>
    </source>
</evidence>
<dbReference type="InterPro" id="IPR014043">
    <property type="entry name" value="Acyl_transferase_dom"/>
</dbReference>
<dbReference type="SUPFAM" id="SSF52151">
    <property type="entry name" value="FabD/lysophospholipase-like"/>
    <property type="match status" value="3"/>
</dbReference>
<dbReference type="PANTHER" id="PTHR43775:SF51">
    <property type="entry name" value="INACTIVE PHENOLPHTHIOCEROL SYNTHESIS POLYKETIDE SYNTHASE TYPE I PKS1-RELATED"/>
    <property type="match status" value="1"/>
</dbReference>
<feature type="region of interest" description="C-terminal hotdog fold" evidence="8">
    <location>
        <begin position="3346"/>
        <end position="3482"/>
    </location>
</feature>
<sequence length="4081" mass="427668">MTAQGSFRGGWIPWIFSGDTTAAVRAQAGRMLAHLTRSEDTVGDLGLALAGSRSPARARSVVLADTREGLATELSALAADRATACRINGTARERERVVFVFPGQGSQWAGMAADLLDCSDVFRAAIDACARALAPHVDWSLEEVLRAAPGAPSLDRDDVVQPALFAVMVGLADLLRSFGVEPAAVVGHSNGEIAAAVVAGGLSLEDGARVVALWSKAQIPIVGRGAMISVPLSAAQVESLPARWPGRLALAAVNGPRSVVLSGDPDVIDRLLEEFTADGVRAKRIAVNVAAHSPQIEQVREEVLSVLAPVRPRTGTVPFHSTVTGGRLDTRSLDAEYWYRNMRGTVELDRVVRSLADHDVFVEISPHPVVTMALGQTLDEAASDAVVVGTLRRGDSGPRRILTCLAELHTAGAAVDWTPAFPADAVAAALPPDEPGAAPGPDGPPFPDPGEEDAAASLMDLVLSELSLVLGRDQGDIRPTEAFWELGVDSATAVELRGRLAAATGMRLPAALLFDHPTPERLVAHLAAARTGGDPARRTTRRRAATPDEPIAVVSMACRYPGGVASPEDLWRLLMDERDVISAFPDNRGWPDTPGDGAEHAERPYPREGGFLHDADRFDAGFFGISPREAAAMDPQQRLVLETAWEAVERAGIDPAALRGSSTGMYLGTMAQGYGPRLHEADDAAGGYLVTGTYTCVASGRVSYVLGLEGPAITVDTGCSSSLVAMHLAAQALRGGECELALAGGVTVMADPGLFVEFARQGGLAADGRCKAFSDAADGTGWAEGAGMLVLERLSDARRNGHRVLAVIRGSAVNQDGASNGLSAPNGPSQRRVIQAALASARLDPQDVDAVEAHGTGTRLGDPIEAEALIATYGQDRPEDRPLWLGSVKSNIGHTQAAAGVAGVIKMVLAMRHGTLPATLHIDTPSSRVDWDAGGVRLLTRPREWPETDRPRRAAVSSFGISGTNAHLILEAVPQERAEAAEPARSRDRLPLVPWLVTGRSESALRAQASRLLAHVEARPGIDPYDVGLSLATTRTAFEHRAVLLGADSTELTAALSGLADGSPGPDVRTGTGRTGGKTAFLFTGQGAQRLHMGKELCAAFPVFAEAFEAVCAHITGLRDVVFGDDADTLNRTEFAQPALFAFEVALYRLLESWNIVPDLLTGHSVGELAAAHVAGVLSLEDACALVAARGRLMQQLRPAGAMFALRASEEEVLPLLRGHEADVGIAALNGPAATVVSGSEAAVAAVAARAESRGHRATRLRVSHAFHSPLTEPMLEEFRAVAESVGYHRPRMTVVSALTGEPAGADRLTDPDYWVRHVRGTVRFHDAVRRLEELRATRYVEIGPDGTLTALAEACLADPAGSLLVPAVRGDRPEVRGVLTMLGDLIAHGAAPDWHTLFAGARPVDLPTYAFQRDRHWLEIDRPVRDVTAAGLDPAGHPLLGAVVGSAGSGEVLFTGRLSLRSHPWLAEHSVLGRAVLPATGHLELAAHAGDRIGHGHVAELVLHSPLVIPDEGAVQIQLAVDAPDPSGDRVFRVHSRPAGTDEPWQQHAQGVLAAETPRATSEPAAWPPPGAQEIPADDRYERFAAAGLDYGPAFQGLRTVWRLGGELFAEVTLPEPYRHEASRFGIHPALLDAAVQLFLVDGIEGVDGAGGTGATGGDGAPAQPRLPFSFSGVTLYASGATSLRVRWTPTGAGAASLTVSDPAGAPVLTVASTVLRQLPADAFAAVPGTAHHAGLWHIDWQPVPDADGPRLTGRWAVLAPDTLNLAEALAAGGVTVDTHRDADALSAALDAGGAAPDVLALVCTAHEDGQAGPDAAHRAVRRALDLARRCLRDERLSETRVLLVTRGAVAVLPGEDVPDPTGAAVRGLMLSARTEHPDRFALLDVGSGDAGTRRLAAAAGAALDSLQPLALRDGQPYTPRLDRVPPAAPAPDDSAVLDADGTVLITGGTGGLGRLVARHLVARHGVRRLLLASRRGRAAEGAAELAAELAESGAHVTIAACDVADRSALERLLSAVPDDHPLTAVIHTAGVLDDATLQNLRPESVDAVLRPKTDAAWHLHELTRDLPLSAFVLFSSVAGVVGSPGQANYAAANSFLDALAHHRRAHGLPATSLAWGLWETADGMSGSLDDADRARWARKGVLPLSAEDGMRLLDTALRSDRPLLVPARWNPSALRDPEHTASVPSLLRSLVPPARRRVAVPGAAGTDASTWARGIAGLPPAERRRTVAGLVRSVAAAVLALDGPSSVAEDTAFKALGFDSLAAVELRGRIQSATGIRLPAAAVFDHPTPAALTDRLLAEVTRMSDVPDTTATANGTAAPAADGQDDPVVLVGMACRYPGDARTPQDLWELVTAGVDAIGPFPGNRGWNIDELYDPRPGRPGKTYTRHGGFLYDADRFDADFFGISPREAEAMDPQQRLLLETSWEAIENAAIAPTTLHSTRTGVFSGVMYSDYSSGLNTGSALSVVSGRVSYTLGLQGPAITVDTACSSSLVALHLAAQALRQGECDLALAGGVTVMTTPELFVEFSRQRGLAADGHCRSFDDSADGTAWAEGVGVVLLERLSDARRNGHRVLAVLRGSAVNQDGASNGLSAPNGPSQERVIQEALAAARLTAADIDAVEAHGTGTRLGDPIEAQALLNTYGKDRSVPLYLGSLKSNIGHTQAAAGIGGVIKMVMALEHGLLPPTLHVTRPTTHVDWTPDIRLLTHATPWPDTGRPRRAGVSAFGISGTNAHVILEQAPEPEPSTGTRTPAEPALLPWVVTARGAAALRDQAGRLLPLATAAGSDTGPAPVDIGYSLATTRSALTDRAVVLGADPKELLDGLRALEQGVPAPNLVTGRARGAGHTAFLFTGQGSQRPRMGAELYESLPEFAAALDAVCERMDPHLDVPLRELLLAPEGSERAALLDRTRYTQPALFAVEVALYRLVESYGVVPDFLIGHSIGELAAAHVAGVLDLDDACRLVAARGRLMQSAPAGGAMAAIQATEDEVAPTLEGQAVIAAINGPDAVVISGDEQSVRKTAARWRDAGRRVKRLRVSHAFHSPHLDGILDELREVASGIAYSAPHIPIVSCVTGRQADAGELADPEYWVRQSRETVRFFDGARFLADQGVTTWLELGPDAVLSAAVRSWPAGPAGDAPAAAVALLRGGRDEPRTFLEALALAYVNGAAVDWQRFCPDGRTVALPTYAYQRERYWQSPQADTPATGGHPLLHHAVELAGGQGWLFSGRLDPDGRPWLADHTITGRSLLPGAAVAELALYAARRTGCAAVADLTLEQPLTVAGETAIQLMVTAPAEDGTRSFTLYSRPDGAPQAQWARHASGVLQPDKAVEDTADSAAFVPWPPPEATPLAVDGLYATLAASGYAYGPAFQGLRAAWRHGSDVYADVVLPEAARDEGFLLHPAALDAALHAALVPDGKEDARLVVPFSWSGLTLHEAGATSLRVRLRRGEGDTCSVLVADETGAVVFRADTLALRELPTDAAGGEGAALLVPEWVRRDPPADLPAGPWAVVGPDGTRTTEAVRAAGVAVRGYRDLAELGRALDDGADVPAVVVASQVGTPGAATEAAAGAALDLVRSWLADARFEDARLVLPTEGAVAVTDAERQDLAGAAVWGLVRCAQAERPGTFTLVDTDGRPESVRALAPALASDEPQLAIRVGRMWTPVLRQPSAATAPDPRGVPFDEHSHVLITGGLGTLGRLVARHLVERYGVRRLLLTGRRGRDTPGAEEFVAGLARADVDVTVAACDVGDRAALAAVLAAVPEDRPLTGVVHAAGTLDDTVVEGLTPQRLARVLRPKAEAAVHLDELTRHLDLSAFVLFSSLAGLLGSAGQANYAAANAVLDALARRRHAEGRPALSVAWGLWADESAMSASLGETDLRRLARSGIGALSAEEGLALFDAAVTTGPPVLAAARLALGEADPDAVPVPLRALLPAAHRGPAHRPAPAAHLRNLLARAPRHEHRHLLLEAVRSQVAAVLGHATPERVTADREFQDMGFDSLTAVELRNRLGSVAGVKLPPTLIFDHPTPAAVADRLSADLAAGPDAGDTHDTPDADADDRTAGESPLDTMTTEDLVRLALGGGES</sequence>
<dbReference type="InterPro" id="IPR016035">
    <property type="entry name" value="Acyl_Trfase/lysoPLipase"/>
</dbReference>
<protein>
    <submittedName>
        <fullName evidence="13">Type I polyketide synthase</fullName>
    </submittedName>
</protein>
<dbReference type="CDD" id="cd00833">
    <property type="entry name" value="PKS"/>
    <property type="match status" value="2"/>
</dbReference>
<feature type="domain" description="Carrier" evidence="10">
    <location>
        <begin position="3961"/>
        <end position="4036"/>
    </location>
</feature>
<keyword evidence="5" id="KW-0045">Antibiotic biosynthesis</keyword>
<dbReference type="Gene3D" id="3.40.47.10">
    <property type="match status" value="2"/>
</dbReference>
<dbReference type="InterPro" id="IPR042104">
    <property type="entry name" value="PKS_dehydratase_sf"/>
</dbReference>
<dbReference type="Pfam" id="PF08659">
    <property type="entry name" value="KR"/>
    <property type="match status" value="2"/>
</dbReference>
<comment type="caution">
    <text evidence="13">The sequence shown here is derived from an EMBL/GenBank/DDBJ whole genome shotgun (WGS) entry which is preliminary data.</text>
</comment>
<dbReference type="SMART" id="SM00827">
    <property type="entry name" value="PKS_AT"/>
    <property type="match status" value="3"/>
</dbReference>
<feature type="region of interest" description="Disordered" evidence="9">
    <location>
        <begin position="429"/>
        <end position="453"/>
    </location>
</feature>
<dbReference type="InterPro" id="IPR013968">
    <property type="entry name" value="PKS_KR"/>
</dbReference>
<dbReference type="Pfam" id="PF00109">
    <property type="entry name" value="ketoacyl-synt"/>
    <property type="match status" value="2"/>
</dbReference>
<evidence type="ECO:0000256" key="5">
    <source>
        <dbReference type="ARBA" id="ARBA00023194"/>
    </source>
</evidence>
<proteinExistence type="predicted"/>
<dbReference type="InterPro" id="IPR050091">
    <property type="entry name" value="PKS_NRPS_Biosynth_Enz"/>
</dbReference>
<feature type="active site" description="Proton acceptor; for dehydratase activity" evidence="8">
    <location>
        <position position="1470"/>
    </location>
</feature>
<dbReference type="Gene3D" id="3.40.50.720">
    <property type="entry name" value="NAD(P)-binding Rossmann-like Domain"/>
    <property type="match status" value="2"/>
</dbReference>
<evidence type="ECO:0000256" key="3">
    <source>
        <dbReference type="ARBA" id="ARBA00022553"/>
    </source>
</evidence>
<dbReference type="Gene3D" id="1.10.1200.10">
    <property type="entry name" value="ACP-like"/>
    <property type="match status" value="3"/>
</dbReference>
<evidence type="ECO:0000259" key="11">
    <source>
        <dbReference type="PROSITE" id="PS52004"/>
    </source>
</evidence>
<keyword evidence="3" id="KW-0597">Phosphoprotein</keyword>
<dbReference type="Gene3D" id="3.10.129.110">
    <property type="entry name" value="Polyketide synthase dehydratase"/>
    <property type="match status" value="2"/>
</dbReference>
<feature type="domain" description="Ketosynthase family 3 (KS3)" evidence="11">
    <location>
        <begin position="548"/>
        <end position="972"/>
    </location>
</feature>
<evidence type="ECO:0000256" key="6">
    <source>
        <dbReference type="ARBA" id="ARBA00023268"/>
    </source>
</evidence>
<evidence type="ECO:0000256" key="2">
    <source>
        <dbReference type="ARBA" id="ARBA00022450"/>
    </source>
</evidence>
<dbReference type="InterPro" id="IPR020841">
    <property type="entry name" value="PKS_Beta-ketoAc_synthase_dom"/>
</dbReference>
<feature type="region of interest" description="C-terminal hotdog fold" evidence="8">
    <location>
        <begin position="1573"/>
        <end position="1726"/>
    </location>
</feature>
<dbReference type="InterPro" id="IPR020807">
    <property type="entry name" value="PKS_DH"/>
</dbReference>
<dbReference type="SMART" id="SM01294">
    <property type="entry name" value="PKS_PP_betabranch"/>
    <property type="match status" value="3"/>
</dbReference>
<dbReference type="PROSITE" id="PS52019">
    <property type="entry name" value="PKS_MFAS_DH"/>
    <property type="match status" value="2"/>
</dbReference>
<dbReference type="InterPro" id="IPR049900">
    <property type="entry name" value="PKS_mFAS_DH"/>
</dbReference>
<dbReference type="Proteomes" id="UP001501638">
    <property type="component" value="Unassembled WGS sequence"/>
</dbReference>
<evidence type="ECO:0000256" key="7">
    <source>
        <dbReference type="ARBA" id="ARBA00023315"/>
    </source>
</evidence>
<feature type="domain" description="Carrier" evidence="10">
    <location>
        <begin position="453"/>
        <end position="530"/>
    </location>
</feature>
<dbReference type="Gene3D" id="3.40.366.10">
    <property type="entry name" value="Malonyl-Coenzyme A Acyl Carrier Protein, domain 2"/>
    <property type="match status" value="3"/>
</dbReference>
<feature type="domain" description="PKS/mFAS DH" evidence="12">
    <location>
        <begin position="3208"/>
        <end position="3482"/>
    </location>
</feature>
<dbReference type="InterPro" id="IPR055123">
    <property type="entry name" value="SpnB-like_Rossmann"/>
</dbReference>
<dbReference type="Gene3D" id="3.30.70.3290">
    <property type="match status" value="3"/>
</dbReference>
<keyword evidence="14" id="KW-1185">Reference proteome</keyword>
<feature type="domain" description="Carrier" evidence="10">
    <location>
        <begin position="2227"/>
        <end position="2302"/>
    </location>
</feature>
<feature type="domain" description="PKS/mFAS DH" evidence="12">
    <location>
        <begin position="1438"/>
        <end position="1726"/>
    </location>
</feature>
<keyword evidence="6" id="KW-0511">Multifunctional enzyme</keyword>
<dbReference type="InterPro" id="IPR001227">
    <property type="entry name" value="Ac_transferase_dom_sf"/>
</dbReference>
<feature type="region of interest" description="N-terminal hotdog fold" evidence="8">
    <location>
        <begin position="3208"/>
        <end position="3330"/>
    </location>
</feature>
<dbReference type="InterPro" id="IPR009081">
    <property type="entry name" value="PP-bd_ACP"/>
</dbReference>
<dbReference type="Pfam" id="PF22953">
    <property type="entry name" value="SpnB_Rossmann"/>
    <property type="match status" value="2"/>
</dbReference>
<dbReference type="SMART" id="SM00826">
    <property type="entry name" value="PKS_DH"/>
    <property type="match status" value="2"/>
</dbReference>
<dbReference type="InterPro" id="IPR014031">
    <property type="entry name" value="Ketoacyl_synth_C"/>
</dbReference>
<dbReference type="SMART" id="SM00823">
    <property type="entry name" value="PKS_PP"/>
    <property type="match status" value="3"/>
</dbReference>
<dbReference type="Pfam" id="PF14765">
    <property type="entry name" value="PS-DH"/>
    <property type="match status" value="2"/>
</dbReference>
<organism evidence="13 14">
    <name type="scientific">Streptomyces macrosporus</name>
    <dbReference type="NCBI Taxonomy" id="44032"/>
    <lineage>
        <taxon>Bacteria</taxon>
        <taxon>Bacillati</taxon>
        <taxon>Actinomycetota</taxon>
        <taxon>Actinomycetes</taxon>
        <taxon>Kitasatosporales</taxon>
        <taxon>Streptomycetaceae</taxon>
        <taxon>Streptomyces</taxon>
    </lineage>
</organism>
<evidence type="ECO:0000256" key="4">
    <source>
        <dbReference type="ARBA" id="ARBA00022679"/>
    </source>
</evidence>
<dbReference type="PANTHER" id="PTHR43775">
    <property type="entry name" value="FATTY ACID SYNTHASE"/>
    <property type="match status" value="1"/>
</dbReference>
<dbReference type="Pfam" id="PF21089">
    <property type="entry name" value="PKS_DH_N"/>
    <property type="match status" value="2"/>
</dbReference>
<feature type="active site" description="Proton donor; for dehydratase activity" evidence="8">
    <location>
        <position position="3405"/>
    </location>
</feature>
<gene>
    <name evidence="13" type="ORF">GCM10010405_05130</name>
</gene>
<dbReference type="InterPro" id="IPR036291">
    <property type="entry name" value="NAD(P)-bd_dom_sf"/>
</dbReference>
<feature type="active site" description="Proton donor; for dehydratase activity" evidence="8">
    <location>
        <position position="1634"/>
    </location>
</feature>
<dbReference type="InterPro" id="IPR049552">
    <property type="entry name" value="PKS_DH_N"/>
</dbReference>
<feature type="domain" description="Ketosynthase family 3 (KS3)" evidence="11">
    <location>
        <begin position="2327"/>
        <end position="2739"/>
    </location>
</feature>
<dbReference type="Pfam" id="PF16197">
    <property type="entry name" value="KAsynt_C_assoc"/>
    <property type="match status" value="2"/>
</dbReference>
<keyword evidence="7" id="KW-0012">Acyltransferase</keyword>
<feature type="compositionally biased region" description="Low complexity" evidence="9">
    <location>
        <begin position="429"/>
        <end position="440"/>
    </location>
</feature>
<dbReference type="InterPro" id="IPR049551">
    <property type="entry name" value="PKS_DH_C"/>
</dbReference>
<name>A0ABP5WE48_9ACTN</name>
<reference evidence="14" key="1">
    <citation type="journal article" date="2019" name="Int. J. Syst. Evol. Microbiol.">
        <title>The Global Catalogue of Microorganisms (GCM) 10K type strain sequencing project: providing services to taxonomists for standard genome sequencing and annotation.</title>
        <authorList>
            <consortium name="The Broad Institute Genomics Platform"/>
            <consortium name="The Broad Institute Genome Sequencing Center for Infectious Disease"/>
            <person name="Wu L."/>
            <person name="Ma J."/>
        </authorList>
    </citation>
    <scope>NUCLEOTIDE SEQUENCE [LARGE SCALE GENOMIC DNA]</scope>
    <source>
        <strain evidence="14">JCM 6305</strain>
    </source>
</reference>
<evidence type="ECO:0000256" key="1">
    <source>
        <dbReference type="ARBA" id="ARBA00004792"/>
    </source>
</evidence>
<evidence type="ECO:0000256" key="9">
    <source>
        <dbReference type="SAM" id="MobiDB-lite"/>
    </source>
</evidence>
<dbReference type="SUPFAM" id="SSF47336">
    <property type="entry name" value="ACP-like"/>
    <property type="match status" value="3"/>
</dbReference>
<evidence type="ECO:0000259" key="12">
    <source>
        <dbReference type="PROSITE" id="PS52019"/>
    </source>
</evidence>
<keyword evidence="4" id="KW-0808">Transferase</keyword>
<dbReference type="SMART" id="SM00822">
    <property type="entry name" value="PKS_KR"/>
    <property type="match status" value="2"/>
</dbReference>
<dbReference type="SUPFAM" id="SSF53901">
    <property type="entry name" value="Thiolase-like"/>
    <property type="match status" value="2"/>
</dbReference>
<feature type="region of interest" description="Disordered" evidence="9">
    <location>
        <begin position="4037"/>
        <end position="4069"/>
    </location>
</feature>
<evidence type="ECO:0000259" key="10">
    <source>
        <dbReference type="PROSITE" id="PS50075"/>
    </source>
</evidence>
<dbReference type="Pfam" id="PF00550">
    <property type="entry name" value="PP-binding"/>
    <property type="match status" value="3"/>
</dbReference>
<dbReference type="Pfam" id="PF02801">
    <property type="entry name" value="Ketoacyl-synt_C"/>
    <property type="match status" value="2"/>
</dbReference>
<dbReference type="PROSITE" id="PS50075">
    <property type="entry name" value="CARRIER"/>
    <property type="match status" value="3"/>
</dbReference>
<dbReference type="InterPro" id="IPR006162">
    <property type="entry name" value="Ppantetheine_attach_site"/>
</dbReference>
<dbReference type="InterPro" id="IPR016036">
    <property type="entry name" value="Malonyl_transacylase_ACP-bd"/>
</dbReference>
<feature type="compositionally biased region" description="Basic and acidic residues" evidence="9">
    <location>
        <begin position="4043"/>
        <end position="4058"/>
    </location>
</feature>
<dbReference type="CDD" id="cd08956">
    <property type="entry name" value="KR_3_FAS_SDR_x"/>
    <property type="match status" value="2"/>
</dbReference>
<keyword evidence="2" id="KW-0596">Phosphopantetheine</keyword>
<dbReference type="SUPFAM" id="SSF51735">
    <property type="entry name" value="NAD(P)-binding Rossmann-fold domains"/>
    <property type="match status" value="4"/>
</dbReference>
<dbReference type="InterPro" id="IPR020806">
    <property type="entry name" value="PKS_PP-bd"/>
</dbReference>
<evidence type="ECO:0000256" key="8">
    <source>
        <dbReference type="PROSITE-ProRule" id="PRU01363"/>
    </source>
</evidence>
<dbReference type="Pfam" id="PF00698">
    <property type="entry name" value="Acyl_transf_1"/>
    <property type="match status" value="3"/>
</dbReference>
<dbReference type="InterPro" id="IPR036736">
    <property type="entry name" value="ACP-like_sf"/>
</dbReference>
<dbReference type="SMART" id="SM00825">
    <property type="entry name" value="PKS_KS"/>
    <property type="match status" value="2"/>
</dbReference>
<dbReference type="SUPFAM" id="SSF55048">
    <property type="entry name" value="Probable ACP-binding domain of malonyl-CoA ACP transacylase"/>
    <property type="match status" value="3"/>
</dbReference>
<dbReference type="InterPro" id="IPR057326">
    <property type="entry name" value="KR_dom"/>
</dbReference>
<dbReference type="EMBL" id="BAAASZ010000005">
    <property type="protein sequence ID" value="GAA2425590.1"/>
    <property type="molecule type" value="Genomic_DNA"/>
</dbReference>
<dbReference type="PROSITE" id="PS52004">
    <property type="entry name" value="KS3_2"/>
    <property type="match status" value="2"/>
</dbReference>